<keyword evidence="9" id="KW-1133">Transmembrane helix</keyword>
<dbReference type="Pfam" id="PF00295">
    <property type="entry name" value="Glyco_hydro_28"/>
    <property type="match status" value="2"/>
</dbReference>
<dbReference type="InterPro" id="IPR012334">
    <property type="entry name" value="Pectin_lyas_fold"/>
</dbReference>
<feature type="transmembrane region" description="Helical" evidence="9">
    <location>
        <begin position="53"/>
        <end position="73"/>
    </location>
</feature>
<dbReference type="GO" id="GO:0004650">
    <property type="term" value="F:polygalacturonase activity"/>
    <property type="evidence" value="ECO:0007669"/>
    <property type="project" value="InterPro"/>
</dbReference>
<name>A0AAW0JFR9_QUESU</name>
<evidence type="ECO:0000256" key="5">
    <source>
        <dbReference type="ARBA" id="ARBA00022801"/>
    </source>
</evidence>
<evidence type="ECO:0000313" key="10">
    <source>
        <dbReference type="EMBL" id="KAK7825517.1"/>
    </source>
</evidence>
<keyword evidence="4" id="KW-0964">Secreted</keyword>
<dbReference type="InterPro" id="IPR011050">
    <property type="entry name" value="Pectin_lyase_fold/virulence"/>
</dbReference>
<protein>
    <submittedName>
        <fullName evidence="10">Polygalacturonase adpg1</fullName>
    </submittedName>
</protein>
<evidence type="ECO:0000256" key="6">
    <source>
        <dbReference type="ARBA" id="ARBA00023295"/>
    </source>
</evidence>
<evidence type="ECO:0000256" key="8">
    <source>
        <dbReference type="RuleBase" id="RU361169"/>
    </source>
</evidence>
<dbReference type="Gene3D" id="2.160.20.10">
    <property type="entry name" value="Single-stranded right-handed beta-helix, Pectin lyase-like"/>
    <property type="match status" value="2"/>
</dbReference>
<gene>
    <name evidence="10" type="primary">ADPG1_0</name>
    <name evidence="10" type="ORF">CFP56_033072</name>
</gene>
<dbReference type="SUPFAM" id="SSF51126">
    <property type="entry name" value="Pectin lyase-like"/>
    <property type="match status" value="2"/>
</dbReference>
<keyword evidence="5 8" id="KW-0378">Hydrolase</keyword>
<dbReference type="Proteomes" id="UP000237347">
    <property type="component" value="Unassembled WGS sequence"/>
</dbReference>
<evidence type="ECO:0000256" key="4">
    <source>
        <dbReference type="ARBA" id="ARBA00022525"/>
    </source>
</evidence>
<dbReference type="InterPro" id="IPR000743">
    <property type="entry name" value="Glyco_hydro_28"/>
</dbReference>
<keyword evidence="9" id="KW-0472">Membrane</keyword>
<comment type="similarity">
    <text evidence="2 8">Belongs to the glycosyl hydrolase 28 family.</text>
</comment>
<proteinExistence type="inferred from homology"/>
<comment type="subcellular location">
    <subcellularLocation>
        <location evidence="1">Secreted</location>
        <location evidence="1">Cell wall</location>
    </subcellularLocation>
</comment>
<evidence type="ECO:0000256" key="7">
    <source>
        <dbReference type="ARBA" id="ARBA00023316"/>
    </source>
</evidence>
<reference evidence="10 11" key="1">
    <citation type="journal article" date="2018" name="Sci. Data">
        <title>The draft genome sequence of cork oak.</title>
        <authorList>
            <person name="Ramos A.M."/>
            <person name="Usie A."/>
            <person name="Barbosa P."/>
            <person name="Barros P.M."/>
            <person name="Capote T."/>
            <person name="Chaves I."/>
            <person name="Simoes F."/>
            <person name="Abreu I."/>
            <person name="Carrasquinho I."/>
            <person name="Faro C."/>
            <person name="Guimaraes J.B."/>
            <person name="Mendonca D."/>
            <person name="Nobrega F."/>
            <person name="Rodrigues L."/>
            <person name="Saibo N.J.M."/>
            <person name="Varela M.C."/>
            <person name="Egas C."/>
            <person name="Matos J."/>
            <person name="Miguel C.M."/>
            <person name="Oliveira M.M."/>
            <person name="Ricardo C.P."/>
            <person name="Goncalves S."/>
        </authorList>
    </citation>
    <scope>NUCLEOTIDE SEQUENCE [LARGE SCALE GENOMIC DNA]</scope>
    <source>
        <strain evidence="11">cv. HL8</strain>
    </source>
</reference>
<keyword evidence="7" id="KW-0961">Cell wall biogenesis/degradation</keyword>
<dbReference type="GO" id="GO:0005975">
    <property type="term" value="P:carbohydrate metabolic process"/>
    <property type="evidence" value="ECO:0007669"/>
    <property type="project" value="InterPro"/>
</dbReference>
<feature type="transmembrane region" description="Helical" evidence="9">
    <location>
        <begin position="284"/>
        <end position="304"/>
    </location>
</feature>
<sequence length="679" mass="74749">MEVGVCSSPLSVLSEGGFEEFRVESSNLRVFFDNSWWPNPPLGGQFHLSESFAVLRIMILVLVTIICGIGEAAQVEYFNVMDYGAKGDAITDDSMAFLKAWNDTCNSEIDVPTMVVPRRQFFLRPTTFRGPCKSKVHFALLGVLFAPSGPKEWKELNDTVKFIEFEYVNGLYIHGIGLINGRGKGWWDISCRYHPHLKECGKGAPTALRFHKSNDIHMSQIRIIDSPQTHILLLGCNDVEFESLFIKSPDGSPNTDGIHIQATNNVFINSSFIGSDFRNNESFAVLRIMILVLVTIICGIGEAAQVEYFNVMDYGAKGDAITDDSMAFLKAWNDTCNSEIDVPTMVVPRRQFFLRPTTFRGPCKSKVHFALLGVLFAPSGPKEWKELNDTVKFIEFEYVNGLYIHGIGLINGRGKGWWDISCRYHPHLKALRFHKSNDIHMSQIRIIDSPQTHILLLGCNDVEFESLFIKSPDGSPNTDGIHIQATNNVFINSSFIGSGDDCVSIGDGISNVNITYVTCGPGHGISIGSLGGSGNVVNVSNIHVRHAIFNGTQNGARIKTYQTGRGEVRDVEFSDIKFIDAGNPIIIDQYYCGNPNGCPPTNVGVQISNVSYTDMYGTSKADVAVNFNCSGNVACTDIKLENINLTSSTIGKQVTSSCNNAYGEAKGTIEPKSCLNSKT</sequence>
<dbReference type="InterPro" id="IPR006626">
    <property type="entry name" value="PbH1"/>
</dbReference>
<keyword evidence="11" id="KW-1185">Reference proteome</keyword>
<accession>A0AAW0JFR9</accession>
<evidence type="ECO:0000256" key="2">
    <source>
        <dbReference type="ARBA" id="ARBA00008834"/>
    </source>
</evidence>
<keyword evidence="9" id="KW-0812">Transmembrane</keyword>
<keyword evidence="3" id="KW-0134">Cell wall</keyword>
<evidence type="ECO:0000256" key="1">
    <source>
        <dbReference type="ARBA" id="ARBA00004191"/>
    </source>
</evidence>
<dbReference type="GO" id="GO:0071555">
    <property type="term" value="P:cell wall organization"/>
    <property type="evidence" value="ECO:0007669"/>
    <property type="project" value="UniProtKB-KW"/>
</dbReference>
<organism evidence="10 11">
    <name type="scientific">Quercus suber</name>
    <name type="common">Cork oak</name>
    <dbReference type="NCBI Taxonomy" id="58331"/>
    <lineage>
        <taxon>Eukaryota</taxon>
        <taxon>Viridiplantae</taxon>
        <taxon>Streptophyta</taxon>
        <taxon>Embryophyta</taxon>
        <taxon>Tracheophyta</taxon>
        <taxon>Spermatophyta</taxon>
        <taxon>Magnoliopsida</taxon>
        <taxon>eudicotyledons</taxon>
        <taxon>Gunneridae</taxon>
        <taxon>Pentapetalae</taxon>
        <taxon>rosids</taxon>
        <taxon>fabids</taxon>
        <taxon>Fagales</taxon>
        <taxon>Fagaceae</taxon>
        <taxon>Quercus</taxon>
    </lineage>
</organism>
<evidence type="ECO:0000313" key="11">
    <source>
        <dbReference type="Proteomes" id="UP000237347"/>
    </source>
</evidence>
<dbReference type="EMBL" id="PKMF04000573">
    <property type="protein sequence ID" value="KAK7825517.1"/>
    <property type="molecule type" value="Genomic_DNA"/>
</dbReference>
<keyword evidence="6 8" id="KW-0326">Glycosidase</keyword>
<dbReference type="AlphaFoldDB" id="A0AAW0JFR9"/>
<evidence type="ECO:0000256" key="3">
    <source>
        <dbReference type="ARBA" id="ARBA00022512"/>
    </source>
</evidence>
<comment type="caution">
    <text evidence="10">The sequence shown here is derived from an EMBL/GenBank/DDBJ whole genome shotgun (WGS) entry which is preliminary data.</text>
</comment>
<evidence type="ECO:0000256" key="9">
    <source>
        <dbReference type="SAM" id="Phobius"/>
    </source>
</evidence>
<dbReference type="SMART" id="SM00710">
    <property type="entry name" value="PbH1"/>
    <property type="match status" value="5"/>
</dbReference>
<dbReference type="PANTHER" id="PTHR31375">
    <property type="match status" value="1"/>
</dbReference>